<dbReference type="InterPro" id="IPR006638">
    <property type="entry name" value="Elp3/MiaA/NifB-like_rSAM"/>
</dbReference>
<accession>A0A3D8P5G8</accession>
<dbReference type="InterPro" id="IPR058240">
    <property type="entry name" value="rSAM_sf"/>
</dbReference>
<dbReference type="GO" id="GO:0003824">
    <property type="term" value="F:catalytic activity"/>
    <property type="evidence" value="ECO:0007669"/>
    <property type="project" value="InterPro"/>
</dbReference>
<dbReference type="SFLD" id="SFLDG01067">
    <property type="entry name" value="SPASM/twitch_domain_containing"/>
    <property type="match status" value="1"/>
</dbReference>
<dbReference type="GO" id="GO:0046872">
    <property type="term" value="F:metal ion binding"/>
    <property type="evidence" value="ECO:0007669"/>
    <property type="project" value="UniProtKB-KW"/>
</dbReference>
<reference evidence="6 7" key="1">
    <citation type="submission" date="2018-08" db="EMBL/GenBank/DDBJ databases">
        <title>Form III RuBisCO-mediated autotrophy in Thermodesulfobium bacteria.</title>
        <authorList>
            <person name="Toshchakov S.V."/>
            <person name="Kublanov I.V."/>
            <person name="Frolov E."/>
            <person name="Bonch-Osmolovskaya E.A."/>
            <person name="Tourova T.P."/>
            <person name="Chernych N.A."/>
            <person name="Lebedinsky A.V."/>
        </authorList>
    </citation>
    <scope>NUCLEOTIDE SEQUENCE [LARGE SCALE GENOMIC DNA]</scope>
    <source>
        <strain evidence="6 7">SR</strain>
    </source>
</reference>
<dbReference type="PANTHER" id="PTHR43524">
    <property type="entry name" value="RADICAL SAM SUPERFAMILY PROTEIN"/>
    <property type="match status" value="1"/>
</dbReference>
<proteinExistence type="predicted"/>
<dbReference type="PANTHER" id="PTHR43524:SF1">
    <property type="entry name" value="RADICAL SAM SUPERFAMILY PROTEIN"/>
    <property type="match status" value="1"/>
</dbReference>
<evidence type="ECO:0000256" key="2">
    <source>
        <dbReference type="ARBA" id="ARBA00022723"/>
    </source>
</evidence>
<evidence type="ECO:0000256" key="1">
    <source>
        <dbReference type="ARBA" id="ARBA00022691"/>
    </source>
</evidence>
<dbReference type="CDD" id="cd01335">
    <property type="entry name" value="Radical_SAM"/>
    <property type="match status" value="1"/>
</dbReference>
<dbReference type="PROSITE" id="PS51918">
    <property type="entry name" value="RADICAL_SAM"/>
    <property type="match status" value="1"/>
</dbReference>
<evidence type="ECO:0000313" key="6">
    <source>
        <dbReference type="EMBL" id="RDV82920.1"/>
    </source>
</evidence>
<gene>
    <name evidence="6" type="ORF">DXX99_06880</name>
</gene>
<evidence type="ECO:0000256" key="4">
    <source>
        <dbReference type="ARBA" id="ARBA00023014"/>
    </source>
</evidence>
<evidence type="ECO:0000259" key="5">
    <source>
        <dbReference type="PROSITE" id="PS51918"/>
    </source>
</evidence>
<feature type="domain" description="Radical SAM core" evidence="5">
    <location>
        <begin position="114"/>
        <end position="326"/>
    </location>
</feature>
<dbReference type="GO" id="GO:0051536">
    <property type="term" value="F:iron-sulfur cluster binding"/>
    <property type="evidence" value="ECO:0007669"/>
    <property type="project" value="UniProtKB-KW"/>
</dbReference>
<dbReference type="SFLD" id="SFLDS00029">
    <property type="entry name" value="Radical_SAM"/>
    <property type="match status" value="1"/>
</dbReference>
<name>A0A3D8P5G8_9THEO</name>
<dbReference type="AlphaFoldDB" id="A0A3D8P5G8"/>
<dbReference type="SFLD" id="SFLDG01386">
    <property type="entry name" value="main_SPASM_domain-containing"/>
    <property type="match status" value="1"/>
</dbReference>
<organism evidence="6 7">
    <name type="scientific">Ammonifex thiophilus</name>
    <dbReference type="NCBI Taxonomy" id="444093"/>
    <lineage>
        <taxon>Bacteria</taxon>
        <taxon>Bacillati</taxon>
        <taxon>Bacillota</taxon>
        <taxon>Clostridia</taxon>
        <taxon>Thermoanaerobacterales</taxon>
        <taxon>Thermoanaerobacteraceae</taxon>
        <taxon>Ammonifex</taxon>
    </lineage>
</organism>
<keyword evidence="1" id="KW-0949">S-adenosyl-L-methionine</keyword>
<dbReference type="Pfam" id="PF13186">
    <property type="entry name" value="SPASM"/>
    <property type="match status" value="1"/>
</dbReference>
<keyword evidence="4" id="KW-0411">Iron-sulfur</keyword>
<dbReference type="Gene3D" id="3.20.20.70">
    <property type="entry name" value="Aldolase class I"/>
    <property type="match status" value="1"/>
</dbReference>
<dbReference type="InterPro" id="IPR013785">
    <property type="entry name" value="Aldolase_TIM"/>
</dbReference>
<dbReference type="Pfam" id="PF04055">
    <property type="entry name" value="Radical_SAM"/>
    <property type="match status" value="1"/>
</dbReference>
<keyword evidence="3" id="KW-0408">Iron</keyword>
<dbReference type="RefSeq" id="WP_115792761.1">
    <property type="nucleotide sequence ID" value="NZ_QSLN01000008.1"/>
</dbReference>
<keyword evidence="7" id="KW-1185">Reference proteome</keyword>
<dbReference type="SMART" id="SM00729">
    <property type="entry name" value="Elp3"/>
    <property type="match status" value="1"/>
</dbReference>
<sequence>MANWASLPSFDFAKRFVSEQILRQMLNYVDRDPEQNFPKILNLAKKVAKQPHHKAHAEKIAAWYENNPAVRFYINRLFERTHPNVKRRLVYNWFINAMLLGIPRQQELSAKLGVHIPNFILIDPTSDCNLRCEGCWAGMYEKHDTLEFETLDRIISEAKELGIYWIVMSGGEPFKYPRLLELVAKHPDMAFMVYTNGTLITERVADALVEVGNLSPAISLEGWREETDARRGKGVFDRIMRAMDLLRERGVIFGASITITRHNLETVTSDEFIDFLIDKGVTYAWTFHYVPIGRNPNPELMVTPEQRAYLAKRIPYIRTHKPIQIADFWNDGELTGGCIAGGRMYFHITAKGDVEPCAFVHFAVDNIKEKSLLEVLRNPLFAAYQKRQPFSPNLLRPCPIIDVPQALRDIVAESGARPTHPGADSVLQEPIASYLDKRAEAWRRLADEIWAERHGAQKEAVAGSQK</sequence>
<dbReference type="SUPFAM" id="SSF102114">
    <property type="entry name" value="Radical SAM enzymes"/>
    <property type="match status" value="1"/>
</dbReference>
<protein>
    <submittedName>
        <fullName evidence="6">Radical SAM protein</fullName>
    </submittedName>
</protein>
<dbReference type="CDD" id="cd21128">
    <property type="entry name" value="SPASM_rSAM"/>
    <property type="match status" value="1"/>
</dbReference>
<comment type="caution">
    <text evidence="6">The sequence shown here is derived from an EMBL/GenBank/DDBJ whole genome shotgun (WGS) entry which is preliminary data.</text>
</comment>
<evidence type="ECO:0000256" key="3">
    <source>
        <dbReference type="ARBA" id="ARBA00023004"/>
    </source>
</evidence>
<dbReference type="InterPro" id="IPR023885">
    <property type="entry name" value="4Fe4S-binding_SPASM_dom"/>
</dbReference>
<dbReference type="Proteomes" id="UP000256329">
    <property type="component" value="Unassembled WGS sequence"/>
</dbReference>
<dbReference type="InterPro" id="IPR007197">
    <property type="entry name" value="rSAM"/>
</dbReference>
<evidence type="ECO:0000313" key="7">
    <source>
        <dbReference type="Proteomes" id="UP000256329"/>
    </source>
</evidence>
<dbReference type="EMBL" id="QSLN01000008">
    <property type="protein sequence ID" value="RDV82920.1"/>
    <property type="molecule type" value="Genomic_DNA"/>
</dbReference>
<keyword evidence="2" id="KW-0479">Metal-binding</keyword>
<dbReference type="OrthoDB" id="9782387at2"/>